<evidence type="ECO:0000256" key="6">
    <source>
        <dbReference type="ARBA" id="ARBA00022840"/>
    </source>
</evidence>
<gene>
    <name evidence="9" type="ORF">GGQ83_001343</name>
</gene>
<dbReference type="NCBIfam" id="TIGR01727">
    <property type="entry name" value="oligo_HPY"/>
    <property type="match status" value="1"/>
</dbReference>
<evidence type="ECO:0000256" key="3">
    <source>
        <dbReference type="ARBA" id="ARBA00022448"/>
    </source>
</evidence>
<reference evidence="9 10" key="1">
    <citation type="submission" date="2020-08" db="EMBL/GenBank/DDBJ databases">
        <title>Genomic Encyclopedia of Type Strains, Phase IV (KMG-IV): sequencing the most valuable type-strain genomes for metagenomic binning, comparative biology and taxonomic classification.</title>
        <authorList>
            <person name="Goeker M."/>
        </authorList>
    </citation>
    <scope>NUCLEOTIDE SEQUENCE [LARGE SCALE GENOMIC DNA]</scope>
    <source>
        <strain evidence="9 10">DSM 19979</strain>
    </source>
</reference>
<dbReference type="SMART" id="SM00382">
    <property type="entry name" value="AAA"/>
    <property type="match status" value="1"/>
</dbReference>
<dbReference type="PROSITE" id="PS50893">
    <property type="entry name" value="ABC_TRANSPORTER_2"/>
    <property type="match status" value="1"/>
</dbReference>
<name>A0A840ABK4_9PROT</name>
<dbReference type="InterPro" id="IPR003593">
    <property type="entry name" value="AAA+_ATPase"/>
</dbReference>
<dbReference type="RefSeq" id="WP_184383020.1">
    <property type="nucleotide sequence ID" value="NZ_JACIDJ010000002.1"/>
</dbReference>
<keyword evidence="3" id="KW-0813">Transport</keyword>
<evidence type="ECO:0000256" key="4">
    <source>
        <dbReference type="ARBA" id="ARBA00022475"/>
    </source>
</evidence>
<evidence type="ECO:0000313" key="10">
    <source>
        <dbReference type="Proteomes" id="UP000553193"/>
    </source>
</evidence>
<evidence type="ECO:0000313" key="9">
    <source>
        <dbReference type="EMBL" id="MBB3897906.1"/>
    </source>
</evidence>
<organism evidence="9 10">
    <name type="scientific">Roseococcus suduntuyensis</name>
    <dbReference type="NCBI Taxonomy" id="455361"/>
    <lineage>
        <taxon>Bacteria</taxon>
        <taxon>Pseudomonadati</taxon>
        <taxon>Pseudomonadota</taxon>
        <taxon>Alphaproteobacteria</taxon>
        <taxon>Acetobacterales</taxon>
        <taxon>Roseomonadaceae</taxon>
        <taxon>Roseococcus</taxon>
    </lineage>
</organism>
<evidence type="ECO:0000256" key="7">
    <source>
        <dbReference type="ARBA" id="ARBA00023136"/>
    </source>
</evidence>
<evidence type="ECO:0000256" key="2">
    <source>
        <dbReference type="ARBA" id="ARBA00005417"/>
    </source>
</evidence>
<keyword evidence="6 9" id="KW-0067">ATP-binding</keyword>
<evidence type="ECO:0000256" key="1">
    <source>
        <dbReference type="ARBA" id="ARBA00004417"/>
    </source>
</evidence>
<dbReference type="EMBL" id="JACIDJ010000002">
    <property type="protein sequence ID" value="MBB3897906.1"/>
    <property type="molecule type" value="Genomic_DNA"/>
</dbReference>
<protein>
    <submittedName>
        <fullName evidence="9">Peptide/nickel transport system ATP-binding protein</fullName>
    </submittedName>
</protein>
<dbReference type="PANTHER" id="PTHR43297">
    <property type="entry name" value="OLIGOPEPTIDE TRANSPORT ATP-BINDING PROTEIN APPD"/>
    <property type="match status" value="1"/>
</dbReference>
<dbReference type="GO" id="GO:0005886">
    <property type="term" value="C:plasma membrane"/>
    <property type="evidence" value="ECO:0007669"/>
    <property type="project" value="UniProtKB-SubCell"/>
</dbReference>
<sequence length="323" mass="33845">MTPVLDVAGLSIRFPNGLKAVDGLTLRVGAGQTLAVVGESGCGKSATALAIIGLLAEGTQVGGAVRLSGQELLGLAPDEMRRLRGGDVAMIFQEPMTSLNPAFTAGDQVAEAIRAHRAISKADAAREAVAMLERVRIPDAARRARQYPHEMSGGMRQRVMIAMALACRPKLLIADEPTTALDVTVQAQILALLDELKRETGTAVLLITHDLGVVADHADHVAVMYAGRVVEHAPAAQLFARPEHPYTIGLLGARPSAASPTARLASIEGTVPDLRTPPPGCRFAPRCPFRIARCEAEAPALTALSAEHGVACHRAPLEASLAA</sequence>
<keyword evidence="5" id="KW-0547">Nucleotide-binding</keyword>
<dbReference type="CDD" id="cd03257">
    <property type="entry name" value="ABC_NikE_OppD_transporters"/>
    <property type="match status" value="1"/>
</dbReference>
<dbReference type="GO" id="GO:0005524">
    <property type="term" value="F:ATP binding"/>
    <property type="evidence" value="ECO:0007669"/>
    <property type="project" value="UniProtKB-KW"/>
</dbReference>
<dbReference type="InterPro" id="IPR013563">
    <property type="entry name" value="Oligopep_ABC_C"/>
</dbReference>
<dbReference type="FunFam" id="3.40.50.300:FF:000016">
    <property type="entry name" value="Oligopeptide ABC transporter ATP-binding component"/>
    <property type="match status" value="1"/>
</dbReference>
<dbReference type="AlphaFoldDB" id="A0A840ABK4"/>
<keyword evidence="10" id="KW-1185">Reference proteome</keyword>
<keyword evidence="7" id="KW-0472">Membrane</keyword>
<proteinExistence type="inferred from homology"/>
<dbReference type="InterPro" id="IPR017871">
    <property type="entry name" value="ABC_transporter-like_CS"/>
</dbReference>
<dbReference type="PROSITE" id="PS00211">
    <property type="entry name" value="ABC_TRANSPORTER_1"/>
    <property type="match status" value="1"/>
</dbReference>
<dbReference type="PANTHER" id="PTHR43297:SF2">
    <property type="entry name" value="DIPEPTIDE TRANSPORT ATP-BINDING PROTEIN DPPD"/>
    <property type="match status" value="1"/>
</dbReference>
<keyword evidence="4" id="KW-1003">Cell membrane</keyword>
<comment type="similarity">
    <text evidence="2">Belongs to the ABC transporter superfamily.</text>
</comment>
<dbReference type="InterPro" id="IPR050388">
    <property type="entry name" value="ABC_Ni/Peptide_Import"/>
</dbReference>
<dbReference type="SUPFAM" id="SSF52540">
    <property type="entry name" value="P-loop containing nucleoside triphosphate hydrolases"/>
    <property type="match status" value="1"/>
</dbReference>
<comment type="subcellular location">
    <subcellularLocation>
        <location evidence="1">Cell inner membrane</location>
        <topology evidence="1">Peripheral membrane protein</topology>
    </subcellularLocation>
</comment>
<dbReference type="InterPro" id="IPR027417">
    <property type="entry name" value="P-loop_NTPase"/>
</dbReference>
<dbReference type="GO" id="GO:0015833">
    <property type="term" value="P:peptide transport"/>
    <property type="evidence" value="ECO:0007669"/>
    <property type="project" value="InterPro"/>
</dbReference>
<evidence type="ECO:0000256" key="5">
    <source>
        <dbReference type="ARBA" id="ARBA00022741"/>
    </source>
</evidence>
<accession>A0A840ABK4</accession>
<evidence type="ECO:0000259" key="8">
    <source>
        <dbReference type="PROSITE" id="PS50893"/>
    </source>
</evidence>
<comment type="caution">
    <text evidence="9">The sequence shown here is derived from an EMBL/GenBank/DDBJ whole genome shotgun (WGS) entry which is preliminary data.</text>
</comment>
<dbReference type="GO" id="GO:0055085">
    <property type="term" value="P:transmembrane transport"/>
    <property type="evidence" value="ECO:0007669"/>
    <property type="project" value="UniProtKB-ARBA"/>
</dbReference>
<dbReference type="Pfam" id="PF08352">
    <property type="entry name" value="oligo_HPY"/>
    <property type="match status" value="1"/>
</dbReference>
<dbReference type="Pfam" id="PF00005">
    <property type="entry name" value="ABC_tran"/>
    <property type="match status" value="1"/>
</dbReference>
<feature type="domain" description="ABC transporter" evidence="8">
    <location>
        <begin position="5"/>
        <end position="251"/>
    </location>
</feature>
<dbReference type="InterPro" id="IPR003439">
    <property type="entry name" value="ABC_transporter-like_ATP-bd"/>
</dbReference>
<dbReference type="Gene3D" id="3.40.50.300">
    <property type="entry name" value="P-loop containing nucleotide triphosphate hydrolases"/>
    <property type="match status" value="1"/>
</dbReference>
<dbReference type="Proteomes" id="UP000553193">
    <property type="component" value="Unassembled WGS sequence"/>
</dbReference>
<dbReference type="GO" id="GO:0016887">
    <property type="term" value="F:ATP hydrolysis activity"/>
    <property type="evidence" value="ECO:0007669"/>
    <property type="project" value="InterPro"/>
</dbReference>